<keyword evidence="2" id="KW-1185">Reference proteome</keyword>
<dbReference type="Proteomes" id="UP000246278">
    <property type="component" value="Unassembled WGS sequence"/>
</dbReference>
<gene>
    <name evidence="1" type="ORF">CR164_04910</name>
</gene>
<dbReference type="Pfam" id="PF13692">
    <property type="entry name" value="Glyco_trans_1_4"/>
    <property type="match status" value="1"/>
</dbReference>
<evidence type="ECO:0000313" key="2">
    <source>
        <dbReference type="Proteomes" id="UP000246278"/>
    </source>
</evidence>
<protein>
    <recommendedName>
        <fullName evidence="3">Glycosyl transferase family 1 domain-containing protein</fullName>
    </recommendedName>
</protein>
<reference evidence="2" key="1">
    <citation type="submission" date="2017-10" db="EMBL/GenBank/DDBJ databases">
        <authorList>
            <person name="Gaisin V.A."/>
            <person name="Rysina M.S."/>
            <person name="Grouzdev D.S."/>
        </authorList>
    </citation>
    <scope>NUCLEOTIDE SEQUENCE [LARGE SCALE GENOMIC DNA]</scope>
    <source>
        <strain evidence="2">V1</strain>
    </source>
</reference>
<name>A0A317T9D2_9CHLB</name>
<organism evidence="1 2">
    <name type="scientific">Prosthecochloris marina</name>
    <dbReference type="NCBI Taxonomy" id="2017681"/>
    <lineage>
        <taxon>Bacteria</taxon>
        <taxon>Pseudomonadati</taxon>
        <taxon>Chlorobiota</taxon>
        <taxon>Chlorobiia</taxon>
        <taxon>Chlorobiales</taxon>
        <taxon>Chlorobiaceae</taxon>
        <taxon>Prosthecochloris</taxon>
    </lineage>
</organism>
<proteinExistence type="predicted"/>
<comment type="caution">
    <text evidence="1">The sequence shown here is derived from an EMBL/GenBank/DDBJ whole genome shotgun (WGS) entry which is preliminary data.</text>
</comment>
<evidence type="ECO:0000313" key="1">
    <source>
        <dbReference type="EMBL" id="PWW82347.1"/>
    </source>
</evidence>
<dbReference type="EMBL" id="PDNZ01000003">
    <property type="protein sequence ID" value="PWW82347.1"/>
    <property type="molecule type" value="Genomic_DNA"/>
</dbReference>
<dbReference type="Gene3D" id="3.40.50.2000">
    <property type="entry name" value="Glycogen Phosphorylase B"/>
    <property type="match status" value="2"/>
</dbReference>
<evidence type="ECO:0008006" key="3">
    <source>
        <dbReference type="Google" id="ProtNLM"/>
    </source>
</evidence>
<dbReference type="OrthoDB" id="1522162at2"/>
<dbReference type="AlphaFoldDB" id="A0A317T9D2"/>
<sequence>MRRRIPTSELFIAYKKKLIRKELIANPSNRPENYLLWGLESYASKGFTVKHNLDRQETTLETRINKTINKFLKILGVPGGDWLTILKNHKSINKSDVMLSTVDNVGIPAVILKRIGLIKTPIIYVSVGLPEQIDKIKTRVLRKFYLNSLRNTKHFICYSIVEKERLKSLLHTGDEKVSFIPLGIMTSFFNPLLEVNKQWDIVSIGADPMRDYALLAQFAVKHKKLKILIVTSANHSYIKHNKPGNLDCEFNISLDEAIKRFSAGKLIVLPVKENTYTGATTTLLQAMCMQKCVIVSNVGPIKKGYNLVSNENCILVEPGNYTDLEASILSALSNDELLEQTGINGRRTVLEHNTWESFISKTSALILEVINPH</sequence>
<accession>A0A317T9D2</accession>
<dbReference type="PANTHER" id="PTHR12526">
    <property type="entry name" value="GLYCOSYLTRANSFERASE"/>
    <property type="match status" value="1"/>
</dbReference>
<dbReference type="SUPFAM" id="SSF53756">
    <property type="entry name" value="UDP-Glycosyltransferase/glycogen phosphorylase"/>
    <property type="match status" value="1"/>
</dbReference>